<protein>
    <submittedName>
        <fullName evidence="2">Uncharacterized protein</fullName>
    </submittedName>
</protein>
<evidence type="ECO:0000313" key="2">
    <source>
        <dbReference type="EMBL" id="KAH7244711.1"/>
    </source>
</evidence>
<accession>A0A9P9GSY4</accession>
<dbReference type="AlphaFoldDB" id="A0A9P9GSY4"/>
<name>A0A9P9GSY4_FUSSL</name>
<sequence>MHRAASVHSQPSKLLLVGPVARIPPVCAGTGSVVAGMEVQHQHRAFPSLHFPCPPPPTPSTRSFVPSPAHPPAKPKGLPLLNSPPTHCLHLLRLTLARSFALSTSSFFPSFLPLVSTSFLLHHFRFLFPPLSPLRLAYYFAPFLHSPLSSSSPFSRSLSLSRVASFATSLGLVAFASASRFVPPTLRCPLSHLQTNKSHDNGKENQTTKKIRSTSRSWKAQSAGDTCQSF</sequence>
<keyword evidence="3" id="KW-1185">Reference proteome</keyword>
<feature type="compositionally biased region" description="Basic and acidic residues" evidence="1">
    <location>
        <begin position="197"/>
        <end position="207"/>
    </location>
</feature>
<gene>
    <name evidence="2" type="ORF">B0J15DRAFT_564465</name>
</gene>
<evidence type="ECO:0000256" key="1">
    <source>
        <dbReference type="SAM" id="MobiDB-lite"/>
    </source>
</evidence>
<proteinExistence type="predicted"/>
<dbReference type="EMBL" id="JAGTJS010000017">
    <property type="protein sequence ID" value="KAH7244711.1"/>
    <property type="molecule type" value="Genomic_DNA"/>
</dbReference>
<dbReference type="Proteomes" id="UP000736672">
    <property type="component" value="Unassembled WGS sequence"/>
</dbReference>
<organism evidence="2 3">
    <name type="scientific">Fusarium solani</name>
    <name type="common">Filamentous fungus</name>
    <dbReference type="NCBI Taxonomy" id="169388"/>
    <lineage>
        <taxon>Eukaryota</taxon>
        <taxon>Fungi</taxon>
        <taxon>Dikarya</taxon>
        <taxon>Ascomycota</taxon>
        <taxon>Pezizomycotina</taxon>
        <taxon>Sordariomycetes</taxon>
        <taxon>Hypocreomycetidae</taxon>
        <taxon>Hypocreales</taxon>
        <taxon>Nectriaceae</taxon>
        <taxon>Fusarium</taxon>
        <taxon>Fusarium solani species complex</taxon>
    </lineage>
</organism>
<feature type="region of interest" description="Disordered" evidence="1">
    <location>
        <begin position="192"/>
        <end position="215"/>
    </location>
</feature>
<comment type="caution">
    <text evidence="2">The sequence shown here is derived from an EMBL/GenBank/DDBJ whole genome shotgun (WGS) entry which is preliminary data.</text>
</comment>
<reference evidence="2" key="1">
    <citation type="journal article" date="2021" name="Nat. Commun.">
        <title>Genetic determinants of endophytism in the Arabidopsis root mycobiome.</title>
        <authorList>
            <person name="Mesny F."/>
            <person name="Miyauchi S."/>
            <person name="Thiergart T."/>
            <person name="Pickel B."/>
            <person name="Atanasova L."/>
            <person name="Karlsson M."/>
            <person name="Huettel B."/>
            <person name="Barry K.W."/>
            <person name="Haridas S."/>
            <person name="Chen C."/>
            <person name="Bauer D."/>
            <person name="Andreopoulos W."/>
            <person name="Pangilinan J."/>
            <person name="LaButti K."/>
            <person name="Riley R."/>
            <person name="Lipzen A."/>
            <person name="Clum A."/>
            <person name="Drula E."/>
            <person name="Henrissat B."/>
            <person name="Kohler A."/>
            <person name="Grigoriev I.V."/>
            <person name="Martin F.M."/>
            <person name="Hacquard S."/>
        </authorList>
    </citation>
    <scope>NUCLEOTIDE SEQUENCE</scope>
    <source>
        <strain evidence="2">FSSC 5 MPI-SDFR-AT-0091</strain>
    </source>
</reference>
<evidence type="ECO:0000313" key="3">
    <source>
        <dbReference type="Proteomes" id="UP000736672"/>
    </source>
</evidence>